<gene>
    <name evidence="2" type="ORF">E2C01_047950</name>
</gene>
<sequence length="161" mass="18805">MKQKQLKSEQRKRTTGKDVPPAEMGLLCKSTFCLKAKTHNCQFIAEEQRSQIFHKFWSVNSWDERRVYIQALISGKEIKQKKKYKTQRGNHPMPTVYNFLMDHHIKSANHSLLQPLVSLQELSCHGYMIMRSDRQHPCQLTAHQKPVHQANVVPKVESVLK</sequence>
<evidence type="ECO:0000313" key="2">
    <source>
        <dbReference type="EMBL" id="MPC54043.1"/>
    </source>
</evidence>
<comment type="caution">
    <text evidence="2">The sequence shown here is derived from an EMBL/GenBank/DDBJ whole genome shotgun (WGS) entry which is preliminary data.</text>
</comment>
<keyword evidence="3" id="KW-1185">Reference proteome</keyword>
<name>A0A5B7G9W4_PORTR</name>
<dbReference type="EMBL" id="VSRR010012064">
    <property type="protein sequence ID" value="MPC54043.1"/>
    <property type="molecule type" value="Genomic_DNA"/>
</dbReference>
<proteinExistence type="predicted"/>
<evidence type="ECO:0000256" key="1">
    <source>
        <dbReference type="SAM" id="MobiDB-lite"/>
    </source>
</evidence>
<evidence type="ECO:0000313" key="3">
    <source>
        <dbReference type="Proteomes" id="UP000324222"/>
    </source>
</evidence>
<dbReference type="AlphaFoldDB" id="A0A5B7G9W4"/>
<organism evidence="2 3">
    <name type="scientific">Portunus trituberculatus</name>
    <name type="common">Swimming crab</name>
    <name type="synonym">Neptunus trituberculatus</name>
    <dbReference type="NCBI Taxonomy" id="210409"/>
    <lineage>
        <taxon>Eukaryota</taxon>
        <taxon>Metazoa</taxon>
        <taxon>Ecdysozoa</taxon>
        <taxon>Arthropoda</taxon>
        <taxon>Crustacea</taxon>
        <taxon>Multicrustacea</taxon>
        <taxon>Malacostraca</taxon>
        <taxon>Eumalacostraca</taxon>
        <taxon>Eucarida</taxon>
        <taxon>Decapoda</taxon>
        <taxon>Pleocyemata</taxon>
        <taxon>Brachyura</taxon>
        <taxon>Eubrachyura</taxon>
        <taxon>Portunoidea</taxon>
        <taxon>Portunidae</taxon>
        <taxon>Portuninae</taxon>
        <taxon>Portunus</taxon>
    </lineage>
</organism>
<reference evidence="2 3" key="1">
    <citation type="submission" date="2019-05" db="EMBL/GenBank/DDBJ databases">
        <title>Another draft genome of Portunus trituberculatus and its Hox gene families provides insights of decapod evolution.</title>
        <authorList>
            <person name="Jeong J.-H."/>
            <person name="Song I."/>
            <person name="Kim S."/>
            <person name="Choi T."/>
            <person name="Kim D."/>
            <person name="Ryu S."/>
            <person name="Kim W."/>
        </authorList>
    </citation>
    <scope>NUCLEOTIDE SEQUENCE [LARGE SCALE GENOMIC DNA]</scope>
    <source>
        <tissue evidence="2">Muscle</tissue>
    </source>
</reference>
<feature type="compositionally biased region" description="Basic and acidic residues" evidence="1">
    <location>
        <begin position="1"/>
        <end position="16"/>
    </location>
</feature>
<dbReference type="Proteomes" id="UP000324222">
    <property type="component" value="Unassembled WGS sequence"/>
</dbReference>
<protein>
    <submittedName>
        <fullName evidence="2">Uncharacterized protein</fullName>
    </submittedName>
</protein>
<accession>A0A5B7G9W4</accession>
<feature type="region of interest" description="Disordered" evidence="1">
    <location>
        <begin position="1"/>
        <end position="20"/>
    </location>
</feature>